<evidence type="ECO:0000313" key="6">
    <source>
        <dbReference type="Proteomes" id="UP001617427"/>
    </source>
</evidence>
<dbReference type="Gene3D" id="3.40.50.2300">
    <property type="match status" value="2"/>
</dbReference>
<feature type="domain" description="Leucine-binding protein" evidence="4">
    <location>
        <begin position="30"/>
        <end position="369"/>
    </location>
</feature>
<evidence type="ECO:0000259" key="4">
    <source>
        <dbReference type="Pfam" id="PF13458"/>
    </source>
</evidence>
<proteinExistence type="inferred from homology"/>
<sequence length="383" mass="40950">MRKRFLVGAVMLGMAALGMLPASGQAGERTVVIGLAAPMSGLSGSTGISLEHAAQLAIDDLNETPPVIGGDKITFKLLPQDDRADPRTGELIAEYLVKSKVAAVVGHWNSGVGIPASRIYAAAGIPHVSPAVTSPAYTQQGFPTAFRIVPHDGDGARHTAEYVVREMKARNIVVIDDRTVFGAGYAAEFKKSVAALNAKVVAHYTVSSKSSTFNHILPAARSLNPDVVFFAGIDAQAAQLVSELRRLQITAPLVGIGGMVGPTFLKLAGPAAEGTIVLEPGPPSYKGAQWTRFESAWKARYKEDIYLYAPFAYDAVRTIAAAMRDANSVDTDKVTAELHKIRYRGITGAISFDKDGNLRDPVFTLYEAKGGRWRVIKTIEDKS</sequence>
<dbReference type="InterPro" id="IPR028081">
    <property type="entry name" value="Leu-bd"/>
</dbReference>
<evidence type="ECO:0000256" key="2">
    <source>
        <dbReference type="ARBA" id="ARBA00022729"/>
    </source>
</evidence>
<feature type="signal peptide" evidence="3">
    <location>
        <begin position="1"/>
        <end position="26"/>
    </location>
</feature>
<evidence type="ECO:0000256" key="3">
    <source>
        <dbReference type="SAM" id="SignalP"/>
    </source>
</evidence>
<keyword evidence="6" id="KW-1185">Reference proteome</keyword>
<accession>A0ABW8EZS6</accession>
<dbReference type="PANTHER" id="PTHR47151">
    <property type="entry name" value="LEU/ILE/VAL-BINDING ABC TRANSPORTER SUBUNIT"/>
    <property type="match status" value="1"/>
</dbReference>
<dbReference type="PANTHER" id="PTHR47151:SF2">
    <property type="entry name" value="AMINO ACID BINDING PROTEIN"/>
    <property type="match status" value="1"/>
</dbReference>
<dbReference type="Pfam" id="PF13458">
    <property type="entry name" value="Peripla_BP_6"/>
    <property type="match status" value="1"/>
</dbReference>
<dbReference type="Proteomes" id="UP001617427">
    <property type="component" value="Unassembled WGS sequence"/>
</dbReference>
<evidence type="ECO:0000313" key="5">
    <source>
        <dbReference type="EMBL" id="MFJ3046545.1"/>
    </source>
</evidence>
<dbReference type="RefSeq" id="WP_402700691.1">
    <property type="nucleotide sequence ID" value="NZ_JBIUZV010000006.1"/>
</dbReference>
<organism evidence="5 6">
    <name type="scientific">Herbaspirillum chlorophenolicum</name>
    <dbReference type="NCBI Taxonomy" id="211589"/>
    <lineage>
        <taxon>Bacteria</taxon>
        <taxon>Pseudomonadati</taxon>
        <taxon>Pseudomonadota</taxon>
        <taxon>Betaproteobacteria</taxon>
        <taxon>Burkholderiales</taxon>
        <taxon>Oxalobacteraceae</taxon>
        <taxon>Herbaspirillum</taxon>
    </lineage>
</organism>
<dbReference type="EMBL" id="JBIUZV010000006">
    <property type="protein sequence ID" value="MFJ3046545.1"/>
    <property type="molecule type" value="Genomic_DNA"/>
</dbReference>
<gene>
    <name evidence="5" type="ORF">ACIPEN_12000</name>
</gene>
<protein>
    <submittedName>
        <fullName evidence="5">Branched-chain amino acid ABC transporter substrate-binding protein</fullName>
    </submittedName>
</protein>
<dbReference type="InterPro" id="IPR028082">
    <property type="entry name" value="Peripla_BP_I"/>
</dbReference>
<reference evidence="5 6" key="1">
    <citation type="submission" date="2024-10" db="EMBL/GenBank/DDBJ databases">
        <title>The Natural Products Discovery Center: Release of the First 8490 Sequenced Strains for Exploring Actinobacteria Biosynthetic Diversity.</title>
        <authorList>
            <person name="Kalkreuter E."/>
            <person name="Kautsar S.A."/>
            <person name="Yang D."/>
            <person name="Bader C.D."/>
            <person name="Teijaro C.N."/>
            <person name="Fluegel L."/>
            <person name="Davis C.M."/>
            <person name="Simpson J.R."/>
            <person name="Lauterbach L."/>
            <person name="Steele A.D."/>
            <person name="Gui C."/>
            <person name="Meng S."/>
            <person name="Li G."/>
            <person name="Viehrig K."/>
            <person name="Ye F."/>
            <person name="Su P."/>
            <person name="Kiefer A.F."/>
            <person name="Nichols A."/>
            <person name="Cepeda A.J."/>
            <person name="Yan W."/>
            <person name="Fan B."/>
            <person name="Jiang Y."/>
            <person name="Adhikari A."/>
            <person name="Zheng C.-J."/>
            <person name="Schuster L."/>
            <person name="Cowan T.M."/>
            <person name="Smanski M.J."/>
            <person name="Chevrette M.G."/>
            <person name="De Carvalho L.P.S."/>
            <person name="Shen B."/>
        </authorList>
    </citation>
    <scope>NUCLEOTIDE SEQUENCE [LARGE SCALE GENOMIC DNA]</scope>
    <source>
        <strain evidence="5 6">NPDC087045</strain>
    </source>
</reference>
<dbReference type="CDD" id="cd06342">
    <property type="entry name" value="PBP1_ABC_LIVBP-like"/>
    <property type="match status" value="1"/>
</dbReference>
<feature type="chain" id="PRO_5045538227" evidence="3">
    <location>
        <begin position="27"/>
        <end position="383"/>
    </location>
</feature>
<evidence type="ECO:0000256" key="1">
    <source>
        <dbReference type="ARBA" id="ARBA00010062"/>
    </source>
</evidence>
<keyword evidence="2 3" id="KW-0732">Signal</keyword>
<name>A0ABW8EZS6_9BURK</name>
<dbReference type="SUPFAM" id="SSF53822">
    <property type="entry name" value="Periplasmic binding protein-like I"/>
    <property type="match status" value="1"/>
</dbReference>
<comment type="caution">
    <text evidence="5">The sequence shown here is derived from an EMBL/GenBank/DDBJ whole genome shotgun (WGS) entry which is preliminary data.</text>
</comment>
<comment type="similarity">
    <text evidence="1">Belongs to the leucine-binding protein family.</text>
</comment>